<comment type="caution">
    <text evidence="10">Lacks conserved residue(s) required for the propagation of feature annotation.</text>
</comment>
<keyword evidence="8 10" id="KW-0234">DNA repair</keyword>
<keyword evidence="10" id="KW-0456">Lyase</keyword>
<dbReference type="SMART" id="SM00478">
    <property type="entry name" value="ENDO3c"/>
    <property type="match status" value="1"/>
</dbReference>
<keyword evidence="12" id="KW-0540">Nuclease</keyword>
<dbReference type="FunFam" id="1.10.340.30:FF:000001">
    <property type="entry name" value="Endonuclease III"/>
    <property type="match status" value="1"/>
</dbReference>
<organism evidence="12 13">
    <name type="scientific">Marinibactrum halimedae</name>
    <dbReference type="NCBI Taxonomy" id="1444977"/>
    <lineage>
        <taxon>Bacteria</taxon>
        <taxon>Pseudomonadati</taxon>
        <taxon>Pseudomonadota</taxon>
        <taxon>Gammaproteobacteria</taxon>
        <taxon>Cellvibrionales</taxon>
        <taxon>Cellvibrionaceae</taxon>
        <taxon>Marinibactrum</taxon>
    </lineage>
</organism>
<dbReference type="Proteomes" id="UP001156870">
    <property type="component" value="Unassembled WGS sequence"/>
</dbReference>
<dbReference type="GO" id="GO:0019104">
    <property type="term" value="F:DNA N-glycosylase activity"/>
    <property type="evidence" value="ECO:0007669"/>
    <property type="project" value="UniProtKB-UniRule"/>
</dbReference>
<evidence type="ECO:0000256" key="3">
    <source>
        <dbReference type="ARBA" id="ARBA00022723"/>
    </source>
</evidence>
<dbReference type="InterPro" id="IPR011257">
    <property type="entry name" value="DNA_glycosylase"/>
</dbReference>
<dbReference type="InterPro" id="IPR003265">
    <property type="entry name" value="HhH-GPD_domain"/>
</dbReference>
<feature type="domain" description="HhH-GPD" evidence="11">
    <location>
        <begin position="55"/>
        <end position="202"/>
    </location>
</feature>
<keyword evidence="7" id="KW-0411">Iron-sulfur</keyword>
<evidence type="ECO:0000313" key="13">
    <source>
        <dbReference type="Proteomes" id="UP001156870"/>
    </source>
</evidence>
<gene>
    <name evidence="10 12" type="primary">nth</name>
    <name evidence="12" type="ORF">GCM10007877_37060</name>
</gene>
<dbReference type="Pfam" id="PF00633">
    <property type="entry name" value="HHH"/>
    <property type="match status" value="1"/>
</dbReference>
<comment type="function">
    <text evidence="10">DNA repair enzyme that has both DNA N-glycosylase activity and AP-lyase activity. The DNA N-glycosylase activity releases various damaged pyrimidines from DNA by cleaving the N-glycosidic bond, leaving an AP (apurinic/apyrimidinic) site. The AP-lyase activity cleaves the phosphodiester bond 3' to the AP site by a beta-elimination, leaving a 3'-terminal unsaturated sugar and a product with a terminal 5'-phosphate.</text>
</comment>
<keyword evidence="2" id="KW-0004">4Fe-4S</keyword>
<dbReference type="NCBIfam" id="TIGR01083">
    <property type="entry name" value="nth"/>
    <property type="match status" value="1"/>
</dbReference>
<evidence type="ECO:0000256" key="6">
    <source>
        <dbReference type="ARBA" id="ARBA00023004"/>
    </source>
</evidence>
<evidence type="ECO:0000256" key="1">
    <source>
        <dbReference type="ARBA" id="ARBA00008343"/>
    </source>
</evidence>
<keyword evidence="3" id="KW-0479">Metal-binding</keyword>
<evidence type="ECO:0000313" key="12">
    <source>
        <dbReference type="EMBL" id="GLS27987.1"/>
    </source>
</evidence>
<proteinExistence type="inferred from homology"/>
<keyword evidence="4 10" id="KW-0227">DNA damage</keyword>
<evidence type="ECO:0000256" key="2">
    <source>
        <dbReference type="ARBA" id="ARBA00022485"/>
    </source>
</evidence>
<dbReference type="EC" id="4.2.99.18" evidence="10"/>
<name>A0AA37TF81_9GAMM</name>
<dbReference type="Gene3D" id="1.10.340.30">
    <property type="entry name" value="Hypothetical protein, domain 2"/>
    <property type="match status" value="1"/>
</dbReference>
<evidence type="ECO:0000256" key="10">
    <source>
        <dbReference type="HAMAP-Rule" id="MF_00942"/>
    </source>
</evidence>
<evidence type="ECO:0000256" key="7">
    <source>
        <dbReference type="ARBA" id="ARBA00023014"/>
    </source>
</evidence>
<keyword evidence="6" id="KW-0408">Iron</keyword>
<dbReference type="Pfam" id="PF00730">
    <property type="entry name" value="HhH-GPD"/>
    <property type="match status" value="1"/>
</dbReference>
<keyword evidence="13" id="KW-1185">Reference proteome</keyword>
<dbReference type="AlphaFoldDB" id="A0AA37TF81"/>
<comment type="catalytic activity">
    <reaction evidence="10">
        <text>2'-deoxyribonucleotide-(2'-deoxyribose 5'-phosphate)-2'-deoxyribonucleotide-DNA = a 3'-end 2'-deoxyribonucleotide-(2,3-dehydro-2,3-deoxyribose 5'-phosphate)-DNA + a 5'-end 5'-phospho-2'-deoxyribonucleoside-DNA + H(+)</text>
        <dbReference type="Rhea" id="RHEA:66592"/>
        <dbReference type="Rhea" id="RHEA-COMP:13180"/>
        <dbReference type="Rhea" id="RHEA-COMP:16897"/>
        <dbReference type="Rhea" id="RHEA-COMP:17067"/>
        <dbReference type="ChEBI" id="CHEBI:15378"/>
        <dbReference type="ChEBI" id="CHEBI:136412"/>
        <dbReference type="ChEBI" id="CHEBI:157695"/>
        <dbReference type="ChEBI" id="CHEBI:167181"/>
        <dbReference type="EC" id="4.2.99.18"/>
    </reaction>
</comment>
<dbReference type="GO" id="GO:0140078">
    <property type="term" value="F:class I DNA-(apurinic or apyrimidinic site) endonuclease activity"/>
    <property type="evidence" value="ECO:0007669"/>
    <property type="project" value="UniProtKB-EC"/>
</dbReference>
<evidence type="ECO:0000259" key="11">
    <source>
        <dbReference type="SMART" id="SM00478"/>
    </source>
</evidence>
<dbReference type="SUPFAM" id="SSF48150">
    <property type="entry name" value="DNA-glycosylase"/>
    <property type="match status" value="1"/>
</dbReference>
<keyword evidence="9 10" id="KW-0326">Glycosidase</keyword>
<dbReference type="InterPro" id="IPR005759">
    <property type="entry name" value="Nth"/>
</dbReference>
<dbReference type="InterPro" id="IPR000445">
    <property type="entry name" value="HhH_motif"/>
</dbReference>
<protein>
    <recommendedName>
        <fullName evidence="10">Endonuclease III</fullName>
        <ecNumber evidence="10">4.2.99.18</ecNumber>
    </recommendedName>
    <alternativeName>
        <fullName evidence="10">DNA-(apurinic or apyrimidinic site) lyase</fullName>
    </alternativeName>
</protein>
<dbReference type="PANTHER" id="PTHR10359">
    <property type="entry name" value="A/G-SPECIFIC ADENINE GLYCOSYLASE/ENDONUCLEASE III"/>
    <property type="match status" value="1"/>
</dbReference>
<dbReference type="CDD" id="cd00056">
    <property type="entry name" value="ENDO3c"/>
    <property type="match status" value="1"/>
</dbReference>
<dbReference type="FunFam" id="1.10.1670.10:FF:000019">
    <property type="entry name" value="Endonuclease III"/>
    <property type="match status" value="1"/>
</dbReference>
<evidence type="ECO:0000256" key="4">
    <source>
        <dbReference type="ARBA" id="ARBA00022763"/>
    </source>
</evidence>
<dbReference type="InterPro" id="IPR004036">
    <property type="entry name" value="Endonuclease-III-like_CS2"/>
</dbReference>
<comment type="similarity">
    <text evidence="1 10">Belongs to the Nth/MutY family.</text>
</comment>
<keyword evidence="12" id="KW-0255">Endonuclease</keyword>
<sequence length="233" mass="26377">MTNQTHSITPDQSERNLLKAERVTLILETLATLYPNPPIPLDHRDTYTLLIAVLLSAQCTDERVNQVTPALWQLADNPYSMSQQSVEDIQAIIRPCGLSPQKSKAILKLSQILVERYDGEVPDTLDALEELPGVGHKTASVVMSQGYGVPAFPVDTHIHRLAQRWGLTNGKNVAQTEKDLKRLFPKERWNDLHLQIIYYGREHCSARGCDGRVCFICRTCYPKRKHPKKTIKP</sequence>
<evidence type="ECO:0000256" key="8">
    <source>
        <dbReference type="ARBA" id="ARBA00023204"/>
    </source>
</evidence>
<dbReference type="GO" id="GO:0006285">
    <property type="term" value="P:base-excision repair, AP site formation"/>
    <property type="evidence" value="ECO:0007669"/>
    <property type="project" value="TreeGrafter"/>
</dbReference>
<dbReference type="RefSeq" id="WP_232592117.1">
    <property type="nucleotide sequence ID" value="NZ_BSPD01000095.1"/>
</dbReference>
<keyword evidence="10" id="KW-0238">DNA-binding</keyword>
<dbReference type="GO" id="GO:0051539">
    <property type="term" value="F:4 iron, 4 sulfur cluster binding"/>
    <property type="evidence" value="ECO:0007669"/>
    <property type="project" value="UniProtKB-KW"/>
</dbReference>
<dbReference type="Gene3D" id="1.10.1670.10">
    <property type="entry name" value="Helix-hairpin-Helix base-excision DNA repair enzymes (C-terminal)"/>
    <property type="match status" value="1"/>
</dbReference>
<dbReference type="PROSITE" id="PS01155">
    <property type="entry name" value="ENDONUCLEASE_III_2"/>
    <property type="match status" value="1"/>
</dbReference>
<evidence type="ECO:0000256" key="5">
    <source>
        <dbReference type="ARBA" id="ARBA00022801"/>
    </source>
</evidence>
<dbReference type="GO" id="GO:0003677">
    <property type="term" value="F:DNA binding"/>
    <property type="evidence" value="ECO:0007669"/>
    <property type="project" value="UniProtKB-UniRule"/>
</dbReference>
<comment type="cofactor">
    <cofactor evidence="10">
        <name>[4Fe-4S] cluster</name>
        <dbReference type="ChEBI" id="CHEBI:49883"/>
    </cofactor>
    <text evidence="10">Binds 1 [4Fe-4S] cluster.</text>
</comment>
<accession>A0AA37TF81</accession>
<reference evidence="12 13" key="1">
    <citation type="journal article" date="2014" name="Int. J. Syst. Evol. Microbiol.">
        <title>Complete genome sequence of Corynebacterium casei LMG S-19264T (=DSM 44701T), isolated from a smear-ripened cheese.</title>
        <authorList>
            <consortium name="US DOE Joint Genome Institute (JGI-PGF)"/>
            <person name="Walter F."/>
            <person name="Albersmeier A."/>
            <person name="Kalinowski J."/>
            <person name="Ruckert C."/>
        </authorList>
    </citation>
    <scope>NUCLEOTIDE SEQUENCE [LARGE SCALE GENOMIC DNA]</scope>
    <source>
        <strain evidence="12 13">NBRC 110095</strain>
    </source>
</reference>
<dbReference type="HAMAP" id="MF_00942">
    <property type="entry name" value="Nth"/>
    <property type="match status" value="1"/>
</dbReference>
<dbReference type="GO" id="GO:0046872">
    <property type="term" value="F:metal ion binding"/>
    <property type="evidence" value="ECO:0007669"/>
    <property type="project" value="UniProtKB-KW"/>
</dbReference>
<dbReference type="PANTHER" id="PTHR10359:SF18">
    <property type="entry name" value="ENDONUCLEASE III"/>
    <property type="match status" value="1"/>
</dbReference>
<dbReference type="EMBL" id="BSPD01000095">
    <property type="protein sequence ID" value="GLS27987.1"/>
    <property type="molecule type" value="Genomic_DNA"/>
</dbReference>
<dbReference type="InterPro" id="IPR023170">
    <property type="entry name" value="HhH_base_excis_C"/>
</dbReference>
<evidence type="ECO:0000256" key="9">
    <source>
        <dbReference type="ARBA" id="ARBA00023295"/>
    </source>
</evidence>
<comment type="caution">
    <text evidence="12">The sequence shown here is derived from an EMBL/GenBank/DDBJ whole genome shotgun (WGS) entry which is preliminary data.</text>
</comment>
<keyword evidence="5 10" id="KW-0378">Hydrolase</keyword>